<comment type="subcellular location">
    <subcellularLocation>
        <location evidence="1">Cell outer membrane</location>
    </subcellularLocation>
</comment>
<evidence type="ECO:0000313" key="8">
    <source>
        <dbReference type="EMBL" id="GAB0058736.1"/>
    </source>
</evidence>
<protein>
    <submittedName>
        <fullName evidence="8">Peptidoglycan-associated lipoprotein</fullName>
    </submittedName>
</protein>
<dbReference type="SUPFAM" id="SSF103647">
    <property type="entry name" value="TSP type-3 repeat"/>
    <property type="match status" value="1"/>
</dbReference>
<dbReference type="InterPro" id="IPR006664">
    <property type="entry name" value="OMP_bac"/>
</dbReference>
<comment type="caution">
    <text evidence="8">The sequence shown here is derived from an EMBL/GenBank/DDBJ whole genome shotgun (WGS) entry which is preliminary data.</text>
</comment>
<dbReference type="Proteomes" id="UP001628193">
    <property type="component" value="Unassembled WGS sequence"/>
</dbReference>
<evidence type="ECO:0000256" key="5">
    <source>
        <dbReference type="PROSITE-ProRule" id="PRU00473"/>
    </source>
</evidence>
<dbReference type="PROSITE" id="PS51123">
    <property type="entry name" value="OMPA_2"/>
    <property type="match status" value="1"/>
</dbReference>
<dbReference type="SUPFAM" id="SSF103088">
    <property type="entry name" value="OmpA-like"/>
    <property type="match status" value="1"/>
</dbReference>
<proteinExistence type="predicted"/>
<gene>
    <name evidence="8" type="primary">pal_4</name>
    <name evidence="8" type="ORF">SIID45300_03092</name>
</gene>
<feature type="chain" id="PRO_5045589996" evidence="6">
    <location>
        <begin position="25"/>
        <end position="276"/>
    </location>
</feature>
<dbReference type="PANTHER" id="PTHR30329:SF21">
    <property type="entry name" value="LIPOPROTEIN YIAD-RELATED"/>
    <property type="match status" value="1"/>
</dbReference>
<dbReference type="PRINTS" id="PR01021">
    <property type="entry name" value="OMPADOMAIN"/>
</dbReference>
<keyword evidence="8" id="KW-0449">Lipoprotein</keyword>
<keyword evidence="9" id="KW-1185">Reference proteome</keyword>
<accession>A0ABQ0CCW7</accession>
<dbReference type="PANTHER" id="PTHR30329">
    <property type="entry name" value="STATOR ELEMENT OF FLAGELLAR MOTOR COMPLEX"/>
    <property type="match status" value="1"/>
</dbReference>
<evidence type="ECO:0000259" key="7">
    <source>
        <dbReference type="PROSITE" id="PS51123"/>
    </source>
</evidence>
<dbReference type="InterPro" id="IPR050330">
    <property type="entry name" value="Bact_OuterMem_StrucFunc"/>
</dbReference>
<evidence type="ECO:0000256" key="2">
    <source>
        <dbReference type="ARBA" id="ARBA00022729"/>
    </source>
</evidence>
<evidence type="ECO:0000256" key="6">
    <source>
        <dbReference type="SAM" id="SignalP"/>
    </source>
</evidence>
<dbReference type="InterPro" id="IPR028974">
    <property type="entry name" value="TSP_type-3_rpt"/>
</dbReference>
<dbReference type="Gene3D" id="3.30.1330.60">
    <property type="entry name" value="OmpA-like domain"/>
    <property type="match status" value="1"/>
</dbReference>
<evidence type="ECO:0000256" key="3">
    <source>
        <dbReference type="ARBA" id="ARBA00023136"/>
    </source>
</evidence>
<dbReference type="InterPro" id="IPR036737">
    <property type="entry name" value="OmpA-like_sf"/>
</dbReference>
<organism evidence="8 9">
    <name type="scientific">Candidatus Magnetaquiglobus chichijimensis</name>
    <dbReference type="NCBI Taxonomy" id="3141448"/>
    <lineage>
        <taxon>Bacteria</taxon>
        <taxon>Pseudomonadati</taxon>
        <taxon>Pseudomonadota</taxon>
        <taxon>Magnetococcia</taxon>
        <taxon>Magnetococcales</taxon>
        <taxon>Candidatus Magnetaquicoccaceae</taxon>
        <taxon>Candidatus Magnetaquiglobus</taxon>
    </lineage>
</organism>
<dbReference type="Pfam" id="PF00691">
    <property type="entry name" value="OmpA"/>
    <property type="match status" value="1"/>
</dbReference>
<name>A0ABQ0CCW7_9PROT</name>
<keyword evidence="4" id="KW-0998">Cell outer membrane</keyword>
<evidence type="ECO:0000313" key="9">
    <source>
        <dbReference type="Proteomes" id="UP001628193"/>
    </source>
</evidence>
<dbReference type="CDD" id="cd07185">
    <property type="entry name" value="OmpA_C-like"/>
    <property type="match status" value="1"/>
</dbReference>
<sequence>MNLKAVATLTALGGFLLSAGSAMAHESHSYTWHKGWHHVGFYCQAPSVPNTPVDRYGCAAVPDADNDGVADVNDRCSDTPALAKVDMHGCPLDSDRDGVPDYKDDCANTPAGVPVDSFGCPMDKDSDGVIDGADKCQATPRGDKVDMAGCSLTAKTMVTFAHGSAVIGTAQAKALKELAAVIKAHGGVRFQIQGHADESGTAAGNVALSNRRAQEVRAFLLRQGIKPAQLNTVGYGATRPVAYNLIQSKNRQESNRRVEIHALSGHYTIRESDTIR</sequence>
<reference evidence="8 9" key="1">
    <citation type="submission" date="2024-09" db="EMBL/GenBank/DDBJ databases">
        <title>Draft genome sequence of Candidatus Magnetaquicoccaceae bacterium FCR-1.</title>
        <authorList>
            <person name="Shimoshige H."/>
            <person name="Shimamura S."/>
            <person name="Taoka A."/>
            <person name="Kobayashi H."/>
            <person name="Maekawa T."/>
        </authorList>
    </citation>
    <scope>NUCLEOTIDE SEQUENCE [LARGE SCALE GENOMIC DNA]</scope>
    <source>
        <strain evidence="8 9">FCR-1</strain>
    </source>
</reference>
<dbReference type="InterPro" id="IPR003367">
    <property type="entry name" value="Thrombospondin_3-like_rpt"/>
</dbReference>
<dbReference type="Pfam" id="PF02412">
    <property type="entry name" value="TSP_3"/>
    <property type="match status" value="2"/>
</dbReference>
<evidence type="ECO:0000256" key="4">
    <source>
        <dbReference type="ARBA" id="ARBA00023237"/>
    </source>
</evidence>
<evidence type="ECO:0000256" key="1">
    <source>
        <dbReference type="ARBA" id="ARBA00004442"/>
    </source>
</evidence>
<dbReference type="EMBL" id="BAAFGK010000005">
    <property type="protein sequence ID" value="GAB0058736.1"/>
    <property type="molecule type" value="Genomic_DNA"/>
</dbReference>
<dbReference type="InterPro" id="IPR006665">
    <property type="entry name" value="OmpA-like"/>
</dbReference>
<keyword evidence="2 6" id="KW-0732">Signal</keyword>
<feature type="signal peptide" evidence="6">
    <location>
        <begin position="1"/>
        <end position="24"/>
    </location>
</feature>
<dbReference type="Gene3D" id="4.10.1080.10">
    <property type="entry name" value="TSP type-3 repeat"/>
    <property type="match status" value="1"/>
</dbReference>
<feature type="domain" description="OmpA-like" evidence="7">
    <location>
        <begin position="147"/>
        <end position="266"/>
    </location>
</feature>
<keyword evidence="3 5" id="KW-0472">Membrane</keyword>